<name>A0A1A9AP30_PLAOA</name>
<dbReference type="Pfam" id="PF05795">
    <property type="entry name" value="Plasmodium_Vir"/>
    <property type="match status" value="2"/>
</dbReference>
<keyword evidence="1" id="KW-0472">Membrane</keyword>
<keyword evidence="1" id="KW-1133">Transmembrane helix</keyword>
<accession>A0A1A9AP30</accession>
<feature type="transmembrane region" description="Helical" evidence="1">
    <location>
        <begin position="251"/>
        <end position="275"/>
    </location>
</feature>
<gene>
    <name evidence="3" type="ORF">POVWA1_084690</name>
    <name evidence="2" type="ORF">POVWA2_067820</name>
</gene>
<keyword evidence="5" id="KW-1185">Reference proteome</keyword>
<dbReference type="InterPro" id="IPR008780">
    <property type="entry name" value="Plasmodium_Vir"/>
</dbReference>
<evidence type="ECO:0000313" key="2">
    <source>
        <dbReference type="EMBL" id="SBT55407.1"/>
    </source>
</evidence>
<evidence type="ECO:0000313" key="5">
    <source>
        <dbReference type="Proteomes" id="UP000078555"/>
    </source>
</evidence>
<evidence type="ECO:0000313" key="4">
    <source>
        <dbReference type="Proteomes" id="UP000078550"/>
    </source>
</evidence>
<dbReference type="AlphaFoldDB" id="A0A1A9AP30"/>
<protein>
    <submittedName>
        <fullName evidence="3">PIR Superfamily Protein</fullName>
    </submittedName>
</protein>
<evidence type="ECO:0000313" key="3">
    <source>
        <dbReference type="EMBL" id="SBT57952.1"/>
    </source>
</evidence>
<dbReference type="EMBL" id="FLRD01001704">
    <property type="protein sequence ID" value="SBT57952.1"/>
    <property type="molecule type" value="Genomic_DNA"/>
</dbReference>
<proteinExistence type="predicted"/>
<reference evidence="4 5" key="2">
    <citation type="submission" date="2016-05" db="EMBL/GenBank/DDBJ databases">
        <authorList>
            <person name="Naeem Raeece"/>
        </authorList>
    </citation>
    <scope>NUCLEOTIDE SEQUENCE [LARGE SCALE GENOMIC DNA]</scope>
</reference>
<dbReference type="Proteomes" id="UP000078550">
    <property type="component" value="Unassembled WGS sequence"/>
</dbReference>
<dbReference type="EMBL" id="FLRE01000856">
    <property type="protein sequence ID" value="SBT55407.1"/>
    <property type="molecule type" value="Genomic_DNA"/>
</dbReference>
<dbReference type="Proteomes" id="UP000078555">
    <property type="component" value="Unassembled WGS sequence"/>
</dbReference>
<sequence>MPNTDKDLSMLPSFRAYHNLNKSTSIEQEDTFWSPFHTVLKETADISSIFDELMKGIYYASYMSSKNSLYKERWNFLYFWMGEKVLEALTDTSQFSLTMYKLNNVKKHFEEKNYDFEIENVQSENFKELKNVYDYLQNVENIKGYINLNSSCTAKYKKYIEDSISSYRKLKGKCPDKSADDFCSIFNAFMIKYEKENFLSLACNGLKPPQEYVERDIEVDVYFETESPSHGRQMNTRYSGNSSIRSNIMTFVYPLMATFIISFILYKFTSLGSLLRTHLKRGKEKLKNKYEEAYIGYSDTSEVDNIYSDDIDQHISYHSI</sequence>
<organism evidence="3 5">
    <name type="scientific">Plasmodium ovale wallikeri</name>
    <dbReference type="NCBI Taxonomy" id="864142"/>
    <lineage>
        <taxon>Eukaryota</taxon>
        <taxon>Sar</taxon>
        <taxon>Alveolata</taxon>
        <taxon>Apicomplexa</taxon>
        <taxon>Aconoidasida</taxon>
        <taxon>Haemosporida</taxon>
        <taxon>Plasmodiidae</taxon>
        <taxon>Plasmodium</taxon>
        <taxon>Plasmodium (Plasmodium)</taxon>
    </lineage>
</organism>
<reference evidence="3" key="1">
    <citation type="submission" date="2016-05" db="EMBL/GenBank/DDBJ databases">
        <authorList>
            <person name="Lavstsen T."/>
            <person name="Jespersen J.S."/>
        </authorList>
    </citation>
    <scope>NUCLEOTIDE SEQUENCE [LARGE SCALE GENOMIC DNA]</scope>
</reference>
<evidence type="ECO:0000256" key="1">
    <source>
        <dbReference type="SAM" id="Phobius"/>
    </source>
</evidence>
<keyword evidence="1" id="KW-0812">Transmembrane</keyword>